<evidence type="ECO:0000313" key="3">
    <source>
        <dbReference type="Proteomes" id="UP000667802"/>
    </source>
</evidence>
<evidence type="ECO:0000313" key="2">
    <source>
        <dbReference type="EMBL" id="MDR9897529.1"/>
    </source>
</evidence>
<evidence type="ECO:0000256" key="1">
    <source>
        <dbReference type="SAM" id="MobiDB-lite"/>
    </source>
</evidence>
<dbReference type="AlphaFoldDB" id="A0AAP5MC27"/>
<organism evidence="2 3">
    <name type="scientific">Aetokthonos hydrillicola Thurmond2011</name>
    <dbReference type="NCBI Taxonomy" id="2712845"/>
    <lineage>
        <taxon>Bacteria</taxon>
        <taxon>Bacillati</taxon>
        <taxon>Cyanobacteriota</taxon>
        <taxon>Cyanophyceae</taxon>
        <taxon>Nostocales</taxon>
        <taxon>Hapalosiphonaceae</taxon>
        <taxon>Aetokthonos</taxon>
    </lineage>
</organism>
<dbReference type="InterPro" id="IPR014951">
    <property type="entry name" value="DUF1822"/>
</dbReference>
<feature type="compositionally biased region" description="Gly residues" evidence="1">
    <location>
        <begin position="468"/>
        <end position="484"/>
    </location>
</feature>
<comment type="caution">
    <text evidence="2">The sequence shown here is derived from an EMBL/GenBank/DDBJ whole genome shotgun (WGS) entry which is preliminary data.</text>
</comment>
<dbReference type="EMBL" id="JAALHA020000013">
    <property type="protein sequence ID" value="MDR9897529.1"/>
    <property type="molecule type" value="Genomic_DNA"/>
</dbReference>
<keyword evidence="3" id="KW-1185">Reference proteome</keyword>
<sequence length="484" mass="54950">MNFLSKTQSILLEFERLPTAAITLSEDAINQALELSRQINNTSRQWQTYLNALALFAFERWVEKRDDSLSVNREECTVLQPEITNIFTVADKLKIGEFKLCVIATGSLTDEEITLPRAVVDIPEFVAHFYVLVEVLEEQECAVVRAVTTHQELMKNLRNANLEVLSDWTYQIPVTWFVDHPDQLLLYLRCLEPEAIPLPIVPKERVDNLWRMQSELTALLPHLQIPERELWEVLTWEQGTAVLTSPEILSWIYNMQKQDSHTSTQTSLRRTSYLSDLIKLLTQPALNVGYWLWDELDELAQEFSWALLPRLAPITEMRSATEEFEAIVSQFQQQHLEIPVQARAAFKDLLLAGTSLRLYAVTWHLLSETDSPQWTLLLILGAPLPETLPENLKLRVSDQTGILVEQGVNPQRGNDYLFTRVVGNWDEKFVVSVSLMDGVELTLPPFAFDLERSPLEGALSRELLAGSRGAGEQGSRGAGEAGGE</sequence>
<proteinExistence type="predicted"/>
<dbReference type="Pfam" id="PF08852">
    <property type="entry name" value="DUF1822"/>
    <property type="match status" value="1"/>
</dbReference>
<feature type="region of interest" description="Disordered" evidence="1">
    <location>
        <begin position="464"/>
        <end position="484"/>
    </location>
</feature>
<protein>
    <submittedName>
        <fullName evidence="2">DUF1822 family protein</fullName>
    </submittedName>
</protein>
<accession>A0AAP5MC27</accession>
<reference evidence="3" key="1">
    <citation type="journal article" date="2021" name="Science">
        <title>Hunting the eagle killer: A cyanobacterial neurotoxin causes vacuolar myelinopathy.</title>
        <authorList>
            <person name="Breinlinger S."/>
            <person name="Phillips T.J."/>
            <person name="Haram B.N."/>
            <person name="Mares J."/>
            <person name="Martinez Yerena J.A."/>
            <person name="Hrouzek P."/>
            <person name="Sobotka R."/>
            <person name="Henderson W.M."/>
            <person name="Schmieder P."/>
            <person name="Williams S.M."/>
            <person name="Lauderdale J.D."/>
            <person name="Wilde H.D."/>
            <person name="Gerrin W."/>
            <person name="Kust A."/>
            <person name="Washington J.W."/>
            <person name="Wagner C."/>
            <person name="Geier B."/>
            <person name="Liebeke M."/>
            <person name="Enke H."/>
            <person name="Niedermeyer T.H.J."/>
            <person name="Wilde S.B."/>
        </authorList>
    </citation>
    <scope>NUCLEOTIDE SEQUENCE [LARGE SCALE GENOMIC DNA]</scope>
    <source>
        <strain evidence="3">Thurmond2011</strain>
    </source>
</reference>
<gene>
    <name evidence="2" type="ORF">G7B40_023605</name>
</gene>
<dbReference type="Proteomes" id="UP000667802">
    <property type="component" value="Unassembled WGS sequence"/>
</dbReference>
<name>A0AAP5MC27_9CYAN</name>